<name>A0A6B3QJK9_STRTE</name>
<protein>
    <submittedName>
        <fullName evidence="2">Uncharacterized protein</fullName>
    </submittedName>
</protein>
<accession>A0A6B3QJK9</accession>
<dbReference type="AlphaFoldDB" id="A0A6B3QJK9"/>
<dbReference type="EMBL" id="JAAIFS010000001">
    <property type="protein sequence ID" value="NEV86411.1"/>
    <property type="molecule type" value="Genomic_DNA"/>
</dbReference>
<comment type="caution">
    <text evidence="2">The sequence shown here is derived from an EMBL/GenBank/DDBJ whole genome shotgun (WGS) entry which is preliminary data.</text>
</comment>
<feature type="compositionally biased region" description="Basic residues" evidence="1">
    <location>
        <begin position="94"/>
        <end position="103"/>
    </location>
</feature>
<feature type="region of interest" description="Disordered" evidence="1">
    <location>
        <begin position="69"/>
        <end position="103"/>
    </location>
</feature>
<evidence type="ECO:0000256" key="1">
    <source>
        <dbReference type="SAM" id="MobiDB-lite"/>
    </source>
</evidence>
<evidence type="ECO:0000313" key="2">
    <source>
        <dbReference type="EMBL" id="NEV86411.1"/>
    </source>
</evidence>
<dbReference type="RefSeq" id="WP_164457114.1">
    <property type="nucleotide sequence ID" value="NZ_JAAIFS010000001.1"/>
</dbReference>
<reference evidence="2" key="1">
    <citation type="journal article" date="2020" name="Microorganisms">
        <title>Isolation, Genomic and Metabolomic Characterization of Streptomyces tendae VITAKN with Quorum Sensing Inhibitory Activity from Southern India.</title>
        <authorList>
            <person name="Ishaque N.M."/>
            <person name="Burgsdorf I."/>
            <person name="Limlingan Malit J.J."/>
            <person name="Saha S."/>
            <person name="Teta R."/>
            <person name="Ewe D."/>
            <person name="Kannabiran K."/>
            <person name="Hrouzek P."/>
            <person name="Steindler L."/>
            <person name="Costantino V."/>
            <person name="Saurav K."/>
        </authorList>
    </citation>
    <scope>NUCLEOTIDE SEQUENCE</scope>
    <source>
        <strain evidence="2">VITAKN</strain>
    </source>
</reference>
<organism evidence="2">
    <name type="scientific">Streptomyces tendae</name>
    <dbReference type="NCBI Taxonomy" id="1932"/>
    <lineage>
        <taxon>Bacteria</taxon>
        <taxon>Bacillati</taxon>
        <taxon>Actinomycetota</taxon>
        <taxon>Actinomycetes</taxon>
        <taxon>Kitasatosporales</taxon>
        <taxon>Streptomycetaceae</taxon>
        <taxon>Streptomyces</taxon>
    </lineage>
</organism>
<proteinExistence type="predicted"/>
<gene>
    <name evidence="2" type="ORF">GUR47_06880</name>
</gene>
<sequence>MQELQAEPRHYDTGHEGLPRGEMADCLLDSAPLVPVDGALAVPAGQGIGIGIGIGIEVDEAVVHAGTTEWRHPRWGGPPPTSSCTPGPEASCLHGRRATSSRP</sequence>